<comment type="caution">
    <text evidence="1">The sequence shown here is derived from an EMBL/GenBank/DDBJ whole genome shotgun (WGS) entry which is preliminary data.</text>
</comment>
<sequence length="465" mass="52227">MSPAYFTADREVATAILELETFIQDNPGWSISDITDQQGHQYVDLVMEGGGMLGIALVGYVYALEKAGIRFLRLGGTSAGSINALLMAAAGPRDEASTDWIIRQLANKNFYDFVDGDIDAKRFIADLFARAKTRLGNGPGAWLRNRVDLAKLGASGLQVIDNLRDHKGLNPGDHFLDWIAELLDEKQVSSIAALKALRRKLPPGGLWRRPENGGPSSEYNPPSLERVAIVAADISTQTKAIFPEMAELYWHHPDQTHPANLVRASMSIPFFFEPFEVKNIPGSKPTQTSAAELDRYQQAWRNHGYMGPIPKQVLFIDGGIMSNFPINLFHNTHSMPEAPTFGVKLGLDRNDVQPTKSFLQLLGAIFDTARTQYDFDFIHLNADYRHLVYCLDVKGYNWLDFDMKPEEMRALFRIGVRGAVAFLQDFQWDDYKELRRKKQEVVEQSEKMESKHHHTPPSLAVPVAI</sequence>
<dbReference type="Proteomes" id="UP000605392">
    <property type="component" value="Unassembled WGS sequence"/>
</dbReference>
<accession>A0ACB5PTH5</accession>
<dbReference type="EMBL" id="BMFN01000002">
    <property type="protein sequence ID" value="GGF70120.1"/>
    <property type="molecule type" value="Genomic_DNA"/>
</dbReference>
<keyword evidence="2" id="KW-1185">Reference proteome</keyword>
<gene>
    <name evidence="1" type="ORF">GCM10011375_26490</name>
</gene>
<protein>
    <submittedName>
        <fullName evidence="1">Phospholipase</fullName>
    </submittedName>
</protein>
<name>A0ACB5PTH5_9BACT</name>
<reference evidence="1 2" key="1">
    <citation type="journal article" date="2019" name="Int. J. Syst. Evol. Microbiol.">
        <title>The Global Catalogue of Microorganisms (GCM) 10K type strain sequencing project: providing services to taxonomists for standard genome sequencing and annotation.</title>
        <authorList>
            <consortium name="The Broad Institute Genomics Platform"/>
            <consortium name="The Broad Institute Genome Sequencing Center for Infectious Disease"/>
            <person name="Wu L."/>
            <person name="Ma J."/>
        </authorList>
    </citation>
    <scope>NUCLEOTIDE SEQUENCE [LARGE SCALE GENOMIC DNA]</scope>
    <source>
        <strain evidence="1 2">CGMCC 1.12720</strain>
    </source>
</reference>
<organism evidence="1 2">
    <name type="scientific">Hymenobacter qilianensis</name>
    <dbReference type="NCBI Taxonomy" id="1385715"/>
    <lineage>
        <taxon>Bacteria</taxon>
        <taxon>Pseudomonadati</taxon>
        <taxon>Bacteroidota</taxon>
        <taxon>Cytophagia</taxon>
        <taxon>Cytophagales</taxon>
        <taxon>Hymenobacteraceae</taxon>
        <taxon>Hymenobacter</taxon>
    </lineage>
</organism>
<proteinExistence type="predicted"/>
<evidence type="ECO:0000313" key="1">
    <source>
        <dbReference type="EMBL" id="GGF70120.1"/>
    </source>
</evidence>
<evidence type="ECO:0000313" key="2">
    <source>
        <dbReference type="Proteomes" id="UP000605392"/>
    </source>
</evidence>